<dbReference type="AlphaFoldDB" id="A0A9I9DE10"/>
<evidence type="ECO:0000313" key="2">
    <source>
        <dbReference type="EnsemblPlants" id="MELO3C016961.2.1"/>
    </source>
</evidence>
<proteinExistence type="predicted"/>
<organism evidence="2">
    <name type="scientific">Cucumis melo</name>
    <name type="common">Muskmelon</name>
    <dbReference type="NCBI Taxonomy" id="3656"/>
    <lineage>
        <taxon>Eukaryota</taxon>
        <taxon>Viridiplantae</taxon>
        <taxon>Streptophyta</taxon>
        <taxon>Embryophyta</taxon>
        <taxon>Tracheophyta</taxon>
        <taxon>Spermatophyta</taxon>
        <taxon>Magnoliopsida</taxon>
        <taxon>eudicotyledons</taxon>
        <taxon>Gunneridae</taxon>
        <taxon>Pentapetalae</taxon>
        <taxon>rosids</taxon>
        <taxon>fabids</taxon>
        <taxon>Cucurbitales</taxon>
        <taxon>Cucurbitaceae</taxon>
        <taxon>Benincaseae</taxon>
        <taxon>Cucumis</taxon>
    </lineage>
</organism>
<protein>
    <submittedName>
        <fullName evidence="2">Uncharacterized protein</fullName>
    </submittedName>
</protein>
<name>A0A9I9DE10_CUCME</name>
<evidence type="ECO:0000256" key="1">
    <source>
        <dbReference type="SAM" id="MobiDB-lite"/>
    </source>
</evidence>
<dbReference type="Gramene" id="MELO3C016961.2.1">
    <property type="protein sequence ID" value="MELO3C016961.2.1"/>
    <property type="gene ID" value="MELO3C016961.2"/>
</dbReference>
<accession>A0A9I9DE10</accession>
<reference evidence="2" key="1">
    <citation type="submission" date="2023-03" db="UniProtKB">
        <authorList>
            <consortium name="EnsemblPlants"/>
        </authorList>
    </citation>
    <scope>IDENTIFICATION</scope>
</reference>
<sequence>MPSILVRVGRRFRRGDDQIVLRKQEIGRKWRELALVDEKNGERSTEEEEEEERSEKKPSNNDSTE</sequence>
<feature type="region of interest" description="Disordered" evidence="1">
    <location>
        <begin position="36"/>
        <end position="65"/>
    </location>
</feature>
<dbReference type="EnsemblPlants" id="MELO3C016961.2.1">
    <property type="protein sequence ID" value="MELO3C016961.2.1"/>
    <property type="gene ID" value="MELO3C016961.2"/>
</dbReference>